<accession>A0A7S3PUN3</accession>
<dbReference type="InterPro" id="IPR029028">
    <property type="entry name" value="Alpha/beta_knot_MTases"/>
</dbReference>
<organism evidence="5">
    <name type="scientific">Chaetoceros debilis</name>
    <dbReference type="NCBI Taxonomy" id="122233"/>
    <lineage>
        <taxon>Eukaryota</taxon>
        <taxon>Sar</taxon>
        <taxon>Stramenopiles</taxon>
        <taxon>Ochrophyta</taxon>
        <taxon>Bacillariophyta</taxon>
        <taxon>Coscinodiscophyceae</taxon>
        <taxon>Chaetocerotophycidae</taxon>
        <taxon>Chaetocerotales</taxon>
        <taxon>Chaetocerotaceae</taxon>
        <taxon>Chaetoceros</taxon>
    </lineage>
</organism>
<protein>
    <recommendedName>
        <fullName evidence="4">tRNA/rRNA methyltransferase SpoU type domain-containing protein</fullName>
    </recommendedName>
</protein>
<keyword evidence="2" id="KW-0808">Transferase</keyword>
<dbReference type="GO" id="GO:0008173">
    <property type="term" value="F:RNA methyltransferase activity"/>
    <property type="evidence" value="ECO:0007669"/>
    <property type="project" value="InterPro"/>
</dbReference>
<name>A0A7S3PUN3_9STRA</name>
<feature type="region of interest" description="Disordered" evidence="3">
    <location>
        <begin position="98"/>
        <end position="134"/>
    </location>
</feature>
<sequence>MNSSIRSVSYLLIRSSATEFAIIFMFPDMKGVLIVFILGGPLLFKISSAFINVPINDLANRKFGPLNCQRRFCNKSIRFHSKIQRRNDESFRLALKTEGDSGSEKPIVEEPYRSKSTHSPDSSSQFHAGSEERKERLHRELKELGVDLSFLELPEYQGSAALRTYSSFILPKSKGALAMTEQPRRAAVVANSIAFLIREHQTNQKEWMRNHDRALEEIESSSDTSERNPIILLLDNVRSAHNVGNILRAAEAAKCTSVMLCGSMTPSPPHPKVLKTALGAAEYVPFLKAPSTLKAIQELKQQKVKVIGVETTSRSIPLWKCSFFDSLSAETGDEAVGNDDGRGIHQQVAFVFGNEMIGVDTQCLDECDELIILPTHGVKNSLNVATCASVVIWEALRQLDAYRDTEGDCS</sequence>
<dbReference type="AlphaFoldDB" id="A0A7S3PUN3"/>
<dbReference type="GO" id="GO:0032259">
    <property type="term" value="P:methylation"/>
    <property type="evidence" value="ECO:0007669"/>
    <property type="project" value="UniProtKB-KW"/>
</dbReference>
<evidence type="ECO:0000256" key="3">
    <source>
        <dbReference type="SAM" id="MobiDB-lite"/>
    </source>
</evidence>
<dbReference type="InterPro" id="IPR029026">
    <property type="entry name" value="tRNA_m1G_MTases_N"/>
</dbReference>
<evidence type="ECO:0000259" key="4">
    <source>
        <dbReference type="Pfam" id="PF00588"/>
    </source>
</evidence>
<feature type="domain" description="tRNA/rRNA methyltransferase SpoU type" evidence="4">
    <location>
        <begin position="230"/>
        <end position="392"/>
    </location>
</feature>
<dbReference type="EMBL" id="HBIO01001078">
    <property type="protein sequence ID" value="CAE0455928.1"/>
    <property type="molecule type" value="Transcribed_RNA"/>
</dbReference>
<dbReference type="PANTHER" id="PTHR43191:SF7">
    <property type="entry name" value="OBP33PEP LIKE PROTEIN"/>
    <property type="match status" value="1"/>
</dbReference>
<evidence type="ECO:0000313" key="5">
    <source>
        <dbReference type="EMBL" id="CAE0455928.1"/>
    </source>
</evidence>
<dbReference type="GO" id="GO:0006396">
    <property type="term" value="P:RNA processing"/>
    <property type="evidence" value="ECO:0007669"/>
    <property type="project" value="InterPro"/>
</dbReference>
<gene>
    <name evidence="5" type="ORF">CDEB00056_LOCUS769</name>
</gene>
<dbReference type="SUPFAM" id="SSF75217">
    <property type="entry name" value="alpha/beta knot"/>
    <property type="match status" value="1"/>
</dbReference>
<dbReference type="GO" id="GO:0003723">
    <property type="term" value="F:RNA binding"/>
    <property type="evidence" value="ECO:0007669"/>
    <property type="project" value="InterPro"/>
</dbReference>
<dbReference type="PANTHER" id="PTHR43191">
    <property type="entry name" value="RRNA METHYLTRANSFERASE 3"/>
    <property type="match status" value="1"/>
</dbReference>
<evidence type="ECO:0000256" key="2">
    <source>
        <dbReference type="ARBA" id="ARBA00022679"/>
    </source>
</evidence>
<feature type="compositionally biased region" description="Basic and acidic residues" evidence="3">
    <location>
        <begin position="98"/>
        <end position="113"/>
    </location>
</feature>
<dbReference type="InterPro" id="IPR001537">
    <property type="entry name" value="SpoU_MeTrfase"/>
</dbReference>
<proteinExistence type="predicted"/>
<dbReference type="Gene3D" id="3.40.1280.10">
    <property type="match status" value="1"/>
</dbReference>
<dbReference type="InterPro" id="IPR051259">
    <property type="entry name" value="rRNA_Methyltransferase"/>
</dbReference>
<keyword evidence="1" id="KW-0489">Methyltransferase</keyword>
<feature type="compositionally biased region" description="Polar residues" evidence="3">
    <location>
        <begin position="117"/>
        <end position="127"/>
    </location>
</feature>
<evidence type="ECO:0000256" key="1">
    <source>
        <dbReference type="ARBA" id="ARBA00022603"/>
    </source>
</evidence>
<dbReference type="Pfam" id="PF00588">
    <property type="entry name" value="SpoU_methylase"/>
    <property type="match status" value="1"/>
</dbReference>
<reference evidence="5" key="1">
    <citation type="submission" date="2021-01" db="EMBL/GenBank/DDBJ databases">
        <authorList>
            <person name="Corre E."/>
            <person name="Pelletier E."/>
            <person name="Niang G."/>
            <person name="Scheremetjew M."/>
            <person name="Finn R."/>
            <person name="Kale V."/>
            <person name="Holt S."/>
            <person name="Cochrane G."/>
            <person name="Meng A."/>
            <person name="Brown T."/>
            <person name="Cohen L."/>
        </authorList>
    </citation>
    <scope>NUCLEOTIDE SEQUENCE</scope>
    <source>
        <strain evidence="5">MM31A-1</strain>
    </source>
</reference>